<dbReference type="AlphaFoldDB" id="A0A2H9ZQM3"/>
<protein>
    <submittedName>
        <fullName evidence="1">Uncharacterized protein</fullName>
    </submittedName>
</protein>
<proteinExistence type="predicted"/>
<reference evidence="1 2" key="1">
    <citation type="journal article" date="2017" name="Nature">
        <title>The Apostasia genome and the evolution of orchids.</title>
        <authorList>
            <person name="Zhang G.Q."/>
            <person name="Liu K.W."/>
            <person name="Li Z."/>
            <person name="Lohaus R."/>
            <person name="Hsiao Y.Y."/>
            <person name="Niu S.C."/>
            <person name="Wang J.Y."/>
            <person name="Lin Y.C."/>
            <person name="Xu Q."/>
            <person name="Chen L.J."/>
            <person name="Yoshida K."/>
            <person name="Fujiwara S."/>
            <person name="Wang Z.W."/>
            <person name="Zhang Y.Q."/>
            <person name="Mitsuda N."/>
            <person name="Wang M."/>
            <person name="Liu G.H."/>
            <person name="Pecoraro L."/>
            <person name="Huang H.X."/>
            <person name="Xiao X.J."/>
            <person name="Lin M."/>
            <person name="Wu X.Y."/>
            <person name="Wu W.L."/>
            <person name="Chen Y.Y."/>
            <person name="Chang S.B."/>
            <person name="Sakamoto S."/>
            <person name="Ohme-Takagi M."/>
            <person name="Yagi M."/>
            <person name="Zeng S.J."/>
            <person name="Shen C.Y."/>
            <person name="Yeh C.M."/>
            <person name="Luo Y.B."/>
            <person name="Tsai W.C."/>
            <person name="Van de Peer Y."/>
            <person name="Liu Z.J."/>
        </authorList>
    </citation>
    <scope>NUCLEOTIDE SEQUENCE [LARGE SCALE GENOMIC DNA]</scope>
    <source>
        <strain evidence="2">cv. Shenzhen</strain>
        <tissue evidence="1">Stem</tissue>
    </source>
</reference>
<dbReference type="Proteomes" id="UP000236161">
    <property type="component" value="Unassembled WGS sequence"/>
</dbReference>
<evidence type="ECO:0000313" key="2">
    <source>
        <dbReference type="Proteomes" id="UP000236161"/>
    </source>
</evidence>
<accession>A0A2H9ZQM3</accession>
<organism evidence="1 2">
    <name type="scientific">Apostasia shenzhenica</name>
    <dbReference type="NCBI Taxonomy" id="1088818"/>
    <lineage>
        <taxon>Eukaryota</taxon>
        <taxon>Viridiplantae</taxon>
        <taxon>Streptophyta</taxon>
        <taxon>Embryophyta</taxon>
        <taxon>Tracheophyta</taxon>
        <taxon>Spermatophyta</taxon>
        <taxon>Magnoliopsida</taxon>
        <taxon>Liliopsida</taxon>
        <taxon>Asparagales</taxon>
        <taxon>Orchidaceae</taxon>
        <taxon>Apostasioideae</taxon>
        <taxon>Apostasia</taxon>
    </lineage>
</organism>
<dbReference type="EMBL" id="KZ454830">
    <property type="protein sequence ID" value="PKA45590.1"/>
    <property type="molecule type" value="Genomic_DNA"/>
</dbReference>
<name>A0A2H9ZQM3_9ASPA</name>
<evidence type="ECO:0000313" key="1">
    <source>
        <dbReference type="EMBL" id="PKA45590.1"/>
    </source>
</evidence>
<keyword evidence="2" id="KW-1185">Reference proteome</keyword>
<sequence length="51" mass="5872">MHHTLKSTTCRLKISGSRDRSAHPSRWLQVILLSLLLKKLYLSLLEMILLG</sequence>
<gene>
    <name evidence="1" type="ORF">AXF42_Ash010929</name>
</gene>